<evidence type="ECO:0000259" key="8">
    <source>
        <dbReference type="PROSITE" id="PS50097"/>
    </source>
</evidence>
<evidence type="ECO:0000256" key="6">
    <source>
        <dbReference type="ARBA" id="ARBA00023242"/>
    </source>
</evidence>
<feature type="domain" description="C2H2-type" evidence="9">
    <location>
        <begin position="549"/>
        <end position="577"/>
    </location>
</feature>
<dbReference type="EMBL" id="FZQP02003734">
    <property type="protein sequence ID" value="VVC98701.1"/>
    <property type="molecule type" value="Genomic_DNA"/>
</dbReference>
<dbReference type="SUPFAM" id="SSF54695">
    <property type="entry name" value="POZ domain"/>
    <property type="match status" value="1"/>
</dbReference>
<gene>
    <name evidence="10" type="ORF">LSINAPIS_LOCUS9735</name>
</gene>
<evidence type="ECO:0000313" key="10">
    <source>
        <dbReference type="EMBL" id="VVC98701.1"/>
    </source>
</evidence>
<keyword evidence="4 7" id="KW-0863">Zinc-finger</keyword>
<reference evidence="10 11" key="1">
    <citation type="submission" date="2017-07" db="EMBL/GenBank/DDBJ databases">
        <authorList>
            <person name="Talla V."/>
            <person name="Backstrom N."/>
        </authorList>
    </citation>
    <scope>NUCLEOTIDE SEQUENCE [LARGE SCALE GENOMIC DNA]</scope>
</reference>
<keyword evidence="3" id="KW-0677">Repeat</keyword>
<keyword evidence="5" id="KW-0862">Zinc</keyword>
<dbReference type="PANTHER" id="PTHR24394">
    <property type="entry name" value="ZINC FINGER PROTEIN"/>
    <property type="match status" value="1"/>
</dbReference>
<dbReference type="SMART" id="SM00355">
    <property type="entry name" value="ZnF_C2H2"/>
    <property type="match status" value="5"/>
</dbReference>
<comment type="subcellular location">
    <subcellularLocation>
        <location evidence="1">Nucleus</location>
    </subcellularLocation>
</comment>
<dbReference type="PANTHER" id="PTHR24394:SF38">
    <property type="entry name" value="CENTROSOME-ASSOCIATED ZINC FINGER PROTEIN CP190"/>
    <property type="match status" value="1"/>
</dbReference>
<evidence type="ECO:0000256" key="1">
    <source>
        <dbReference type="ARBA" id="ARBA00004123"/>
    </source>
</evidence>
<dbReference type="InterPro" id="IPR000210">
    <property type="entry name" value="BTB/POZ_dom"/>
</dbReference>
<dbReference type="PROSITE" id="PS50157">
    <property type="entry name" value="ZINC_FINGER_C2H2_2"/>
    <property type="match status" value="2"/>
</dbReference>
<dbReference type="InterPro" id="IPR011333">
    <property type="entry name" value="SKP1/BTB/POZ_sf"/>
</dbReference>
<dbReference type="SUPFAM" id="SSF57667">
    <property type="entry name" value="beta-beta-alpha zinc fingers"/>
    <property type="match status" value="1"/>
</dbReference>
<evidence type="ECO:0000256" key="7">
    <source>
        <dbReference type="PROSITE-ProRule" id="PRU00042"/>
    </source>
</evidence>
<evidence type="ECO:0000256" key="5">
    <source>
        <dbReference type="ARBA" id="ARBA00022833"/>
    </source>
</evidence>
<dbReference type="InterPro" id="IPR036236">
    <property type="entry name" value="Znf_C2H2_sf"/>
</dbReference>
<evidence type="ECO:0000256" key="3">
    <source>
        <dbReference type="ARBA" id="ARBA00022737"/>
    </source>
</evidence>
<dbReference type="GO" id="GO:0000981">
    <property type="term" value="F:DNA-binding transcription factor activity, RNA polymerase II-specific"/>
    <property type="evidence" value="ECO:0007669"/>
    <property type="project" value="TreeGrafter"/>
</dbReference>
<keyword evidence="11" id="KW-1185">Reference proteome</keyword>
<sequence length="1326" mass="150014">MSELKQVKVDNWGIYFLQKLKHFFNRTDYCDLTLQFQDNAQLKVHRLVLNACTEYFEILERTCEMYEDCLIMPDDLQADVVVPIVNFMYTGQLEFKMDLLEKLYQTSVVMNIPVLTKLLDSHRVKNLPLRTNPIAKRYSRTPNTKKKPIMTSPKTLPINLPKKRNYQTAFEDINFSSKDKSTIADLVVANGFLHDEIAKQTTKLKPVIKDPKPTRYELPMELDGDGIFENSFTSISYGSKPLMVHPSSTKQYASNKSRLFDEPSSSKTFLSGNSTIDIVECRKITESEEYENDSSETILGDSYEAHSLKKEKNKDSSQLFDQILINDSPRVEIEAKDRKQIGNLDHAKIISEVLKRYPHLVKSNKNIKLKILNTHNKPKKLVKPKIEVPDFTYESDVVDSKEAARLIALGAENVKGPWICLICGTPGRALHFTTYYKYRRHLVDVHREKPVSTMCEYCGLKSTKHNYLLHHMYTKHGIEPPPVYKFPKCNVCDYVALTENLLVKHKLSHTENRKFRCTICSATFRSTNLLMSHIQKTGHKYSLGSKVVPQCVYCSKKFTRDSNLYSHLKTFHYKNARSDGIIEESDEERQLGEIGKEEEPKYIEVELPAYDTQSEEMYGKELKPEQGNIEIVMTKKSITTQKSKILNSSFSKLPSVNKGSAGVQNVLNKNEYIQTHTPKKKQEIVVIDNNEYILQDFQLIPKQEHTNVSFLSDNYQTETDERMDLARQSTSDYSEIYETKTADAEMLLKSQTNVNEPIQIVVSNEEEYNALLSSNHSIIFDNTNANKSLTVLTAPSTTIANPNMAINNASSNNNNMMLIQEDYTLNTTNTNLSDNPNIVVVYGHATEGNSNQYQLIATSQGIDTQYIQSTAILTKNLETISTSIASAHDISHIGAITTNATWQNNIQDTEIIPIPMSEQVQHSEDANEDEEQHNLIQLPEVNMHVTQEIQQENISSLPLQTEMSHVDIIENTNSQVSFQKDSAMIASNAYEIGTVIPKSGSSTVIQTIESIGEGASADIVDHQQNQDIVNESISMISEPALEISVAAKLDSNESIVNNENIIVMHSSEANENSVTMSNPSVEIIPIINEADQSEIDNVMLQTNTQNDLMTDHHTNSEHTDEPSENATILNEDEETIENIAKDIGIDPRTFKKNKTCIASNECSKGEIVQPPQIASLASEWSDDENELTGGAKNKVNQNIVTQDIQANKSLPECIKNVINNDSNDKIIRDSSGSLKTEDSERIQESIQEPQKKLSSLLNDWEDNDSQDNLETKENDSPMGVLVTEEVVETEQIAENTPEVHVECDTKHENIRSLVRDWEDDDDETKQ</sequence>
<protein>
    <recommendedName>
        <fullName evidence="12">Centrosome-associated zinc finger protein CP190</fullName>
    </recommendedName>
</protein>
<dbReference type="SMART" id="SM00225">
    <property type="entry name" value="BTB"/>
    <property type="match status" value="1"/>
</dbReference>
<evidence type="ECO:0000259" key="9">
    <source>
        <dbReference type="PROSITE" id="PS50157"/>
    </source>
</evidence>
<dbReference type="InterPro" id="IPR041661">
    <property type="entry name" value="ZN622/Rei1/Reh1_Znf-C2H2"/>
</dbReference>
<dbReference type="PROSITE" id="PS50097">
    <property type="entry name" value="BTB"/>
    <property type="match status" value="1"/>
</dbReference>
<dbReference type="Pfam" id="PF00651">
    <property type="entry name" value="BTB"/>
    <property type="match status" value="1"/>
</dbReference>
<keyword evidence="2" id="KW-0479">Metal-binding</keyword>
<dbReference type="PROSITE" id="PS00028">
    <property type="entry name" value="ZINC_FINGER_C2H2_1"/>
    <property type="match status" value="2"/>
</dbReference>
<accession>A0A5E4QM70</accession>
<dbReference type="InterPro" id="IPR013087">
    <property type="entry name" value="Znf_C2H2_type"/>
</dbReference>
<dbReference type="Proteomes" id="UP000324832">
    <property type="component" value="Unassembled WGS sequence"/>
</dbReference>
<dbReference type="Gene3D" id="3.30.710.10">
    <property type="entry name" value="Potassium Channel Kv1.1, Chain A"/>
    <property type="match status" value="1"/>
</dbReference>
<evidence type="ECO:0008006" key="12">
    <source>
        <dbReference type="Google" id="ProtNLM"/>
    </source>
</evidence>
<feature type="domain" description="C2H2-type" evidence="9">
    <location>
        <begin position="515"/>
        <end position="539"/>
    </location>
</feature>
<dbReference type="Pfam" id="PF12756">
    <property type="entry name" value="zf-C2H2_2"/>
    <property type="match status" value="1"/>
</dbReference>
<evidence type="ECO:0000256" key="4">
    <source>
        <dbReference type="ARBA" id="ARBA00022771"/>
    </source>
</evidence>
<evidence type="ECO:0000313" key="11">
    <source>
        <dbReference type="Proteomes" id="UP000324832"/>
    </source>
</evidence>
<dbReference type="GO" id="GO:0005634">
    <property type="term" value="C:nucleus"/>
    <property type="evidence" value="ECO:0007669"/>
    <property type="project" value="UniProtKB-SubCell"/>
</dbReference>
<dbReference type="GO" id="GO:0008270">
    <property type="term" value="F:zinc ion binding"/>
    <property type="evidence" value="ECO:0007669"/>
    <property type="project" value="UniProtKB-KW"/>
</dbReference>
<name>A0A5E4QM70_9NEOP</name>
<dbReference type="Gene3D" id="3.30.160.60">
    <property type="entry name" value="Classic Zinc Finger"/>
    <property type="match status" value="2"/>
</dbReference>
<evidence type="ECO:0000256" key="2">
    <source>
        <dbReference type="ARBA" id="ARBA00022723"/>
    </source>
</evidence>
<proteinExistence type="predicted"/>
<organism evidence="10 11">
    <name type="scientific">Leptidea sinapis</name>
    <dbReference type="NCBI Taxonomy" id="189913"/>
    <lineage>
        <taxon>Eukaryota</taxon>
        <taxon>Metazoa</taxon>
        <taxon>Ecdysozoa</taxon>
        <taxon>Arthropoda</taxon>
        <taxon>Hexapoda</taxon>
        <taxon>Insecta</taxon>
        <taxon>Pterygota</taxon>
        <taxon>Neoptera</taxon>
        <taxon>Endopterygota</taxon>
        <taxon>Lepidoptera</taxon>
        <taxon>Glossata</taxon>
        <taxon>Ditrysia</taxon>
        <taxon>Papilionoidea</taxon>
        <taxon>Pieridae</taxon>
        <taxon>Dismorphiinae</taxon>
        <taxon>Leptidea</taxon>
    </lineage>
</organism>
<feature type="domain" description="BTB" evidence="8">
    <location>
        <begin position="30"/>
        <end position="97"/>
    </location>
</feature>
<dbReference type="OrthoDB" id="10069414at2759"/>
<keyword evidence="6" id="KW-0539">Nucleus</keyword>